<feature type="compositionally biased region" description="Polar residues" evidence="1">
    <location>
        <begin position="334"/>
        <end position="343"/>
    </location>
</feature>
<feature type="compositionally biased region" description="Basic and acidic residues" evidence="1">
    <location>
        <begin position="345"/>
        <end position="359"/>
    </location>
</feature>
<gene>
    <name evidence="2" type="ORF">CPLU01_15154</name>
</gene>
<name>A0A8H6MWV6_9PEZI</name>
<feature type="region of interest" description="Disordered" evidence="1">
    <location>
        <begin position="71"/>
        <end position="100"/>
    </location>
</feature>
<dbReference type="AlphaFoldDB" id="A0A8H6MWV6"/>
<feature type="region of interest" description="Disordered" evidence="1">
    <location>
        <begin position="273"/>
        <end position="359"/>
    </location>
</feature>
<protein>
    <recommendedName>
        <fullName evidence="4">Protein kinase domain-containing protein</fullName>
    </recommendedName>
</protein>
<evidence type="ECO:0000313" key="2">
    <source>
        <dbReference type="EMBL" id="KAF6811218.1"/>
    </source>
</evidence>
<evidence type="ECO:0000313" key="3">
    <source>
        <dbReference type="Proteomes" id="UP000654918"/>
    </source>
</evidence>
<dbReference type="InterPro" id="IPR052396">
    <property type="entry name" value="Meiotic_Drive_Suppr_Kinase"/>
</dbReference>
<sequence length="611" mass="68984">MTLLSPISSEIGLRNFERDTVENTVQKLIDEAYKNPRLRDDLGLQGTVTFESHTNLGETDDSLSEDLDRMPIERDDTGQPGSASTPPSRKPRRRARGKGNRADQFCIYRLSDGRNIPALAIEYKAPHKLERNEVVTGLASEIRPERDVINKNGEGFAFACKALAAAVVTQLFSYMIGKGIQYGYVCTGEAFVFLHIPDDPTTVYYQVCIPNLDVIDNDENRLCRTAVAQVFAFIVQALRAKPPPPSWHDAAADLGTWAVEYNDVLRNIPESVRKEARASPYKPQRWQGFKRSPIRTSSRCKQLDTNEGGRDESDDDERETQPSPTPRRSTRSTALWSSRTGLSREQGHNRRGRQEDQVRERTIQNRPFCTSECLRGLALGGSMDETCPNFKDHGHRHIKRKQFLELICSQLAQDRGRDADATPLYLAGRIGALFKVRLSSCGYTLVAKGVEMVDLARLHHEKDIYNRLKPIQGTQVPVCLGMVDLELPYYHNSGVYKHFLFLSWAGRPLFDTIDQITKANIVKKVAAAYKEIQKLHILHRDAEPRNIVHKEGNGKVMIVDFERAEFRDRKPLGSLSPNAGNKRKRGGAKKQQKDDFAEEEESVILSVSRLV</sequence>
<organism evidence="2 3">
    <name type="scientific">Colletotrichum plurivorum</name>
    <dbReference type="NCBI Taxonomy" id="2175906"/>
    <lineage>
        <taxon>Eukaryota</taxon>
        <taxon>Fungi</taxon>
        <taxon>Dikarya</taxon>
        <taxon>Ascomycota</taxon>
        <taxon>Pezizomycotina</taxon>
        <taxon>Sordariomycetes</taxon>
        <taxon>Hypocreomycetidae</taxon>
        <taxon>Glomerellales</taxon>
        <taxon>Glomerellaceae</taxon>
        <taxon>Colletotrichum</taxon>
        <taxon>Colletotrichum orchidearum species complex</taxon>
    </lineage>
</organism>
<feature type="region of interest" description="Disordered" evidence="1">
    <location>
        <begin position="570"/>
        <end position="599"/>
    </location>
</feature>
<dbReference type="Gene3D" id="1.10.510.10">
    <property type="entry name" value="Transferase(Phosphotransferase) domain 1"/>
    <property type="match status" value="1"/>
</dbReference>
<dbReference type="EMBL" id="WIGO01000471">
    <property type="protein sequence ID" value="KAF6811218.1"/>
    <property type="molecule type" value="Genomic_DNA"/>
</dbReference>
<reference evidence="2" key="1">
    <citation type="journal article" date="2020" name="Phytopathology">
        <title>Genome Sequence Resources of Colletotrichum truncatum, C. plurivorum, C. musicola, and C. sojae: Four Species Pathogenic to Soybean (Glycine max).</title>
        <authorList>
            <person name="Rogerio F."/>
            <person name="Boufleur T.R."/>
            <person name="Ciampi-Guillardi M."/>
            <person name="Sukno S.A."/>
            <person name="Thon M.R."/>
            <person name="Massola Junior N.S."/>
            <person name="Baroncelli R."/>
        </authorList>
    </citation>
    <scope>NUCLEOTIDE SEQUENCE</scope>
    <source>
        <strain evidence="2">LFN00145</strain>
    </source>
</reference>
<dbReference type="SUPFAM" id="SSF56112">
    <property type="entry name" value="Protein kinase-like (PK-like)"/>
    <property type="match status" value="1"/>
</dbReference>
<accession>A0A8H6MWV6</accession>
<dbReference type="InterPro" id="IPR011009">
    <property type="entry name" value="Kinase-like_dom_sf"/>
</dbReference>
<feature type="compositionally biased region" description="Basic and acidic residues" evidence="1">
    <location>
        <begin position="301"/>
        <end position="311"/>
    </location>
</feature>
<feature type="compositionally biased region" description="Basic residues" evidence="1">
    <location>
        <begin position="581"/>
        <end position="590"/>
    </location>
</feature>
<dbReference type="Pfam" id="PF06293">
    <property type="entry name" value="Kdo"/>
    <property type="match status" value="1"/>
</dbReference>
<dbReference type="PANTHER" id="PTHR37171">
    <property type="entry name" value="SERINE/THREONINE-PROTEIN KINASE YRZF-RELATED"/>
    <property type="match status" value="1"/>
</dbReference>
<dbReference type="Proteomes" id="UP000654918">
    <property type="component" value="Unassembled WGS sequence"/>
</dbReference>
<evidence type="ECO:0000256" key="1">
    <source>
        <dbReference type="SAM" id="MobiDB-lite"/>
    </source>
</evidence>
<comment type="caution">
    <text evidence="2">The sequence shown here is derived from an EMBL/GenBank/DDBJ whole genome shotgun (WGS) entry which is preliminary data.</text>
</comment>
<evidence type="ECO:0008006" key="4">
    <source>
        <dbReference type="Google" id="ProtNLM"/>
    </source>
</evidence>
<dbReference type="PANTHER" id="PTHR37171:SF1">
    <property type="entry name" value="SERINE_THREONINE-PROTEIN KINASE YRZF-RELATED"/>
    <property type="match status" value="1"/>
</dbReference>
<keyword evidence="3" id="KW-1185">Reference proteome</keyword>
<proteinExistence type="predicted"/>
<feature type="compositionally biased region" description="Basic residues" evidence="1">
    <location>
        <begin position="89"/>
        <end position="99"/>
    </location>
</feature>